<evidence type="ECO:0000313" key="1">
    <source>
        <dbReference type="EMBL" id="CAB4699139.1"/>
    </source>
</evidence>
<protein>
    <submittedName>
        <fullName evidence="1">Unannotated protein</fullName>
    </submittedName>
</protein>
<proteinExistence type="predicted"/>
<accession>A0A6J6PKD8</accession>
<gene>
    <name evidence="1" type="ORF">UFOPK2366_01175</name>
</gene>
<dbReference type="EMBL" id="CAEZXM010000219">
    <property type="protein sequence ID" value="CAB4699139.1"/>
    <property type="molecule type" value="Genomic_DNA"/>
</dbReference>
<organism evidence="1">
    <name type="scientific">freshwater metagenome</name>
    <dbReference type="NCBI Taxonomy" id="449393"/>
    <lineage>
        <taxon>unclassified sequences</taxon>
        <taxon>metagenomes</taxon>
        <taxon>ecological metagenomes</taxon>
    </lineage>
</organism>
<dbReference type="AlphaFoldDB" id="A0A6J6PKD8"/>
<sequence length="83" mass="9060">MGILQKFYALISKGPPADPNQPVELIVVSGPSGPMTLATLREAGFNAVGHETYNVLSRTTTDFRILVPRHEVERASELLNTIL</sequence>
<name>A0A6J6PKD8_9ZZZZ</name>
<reference evidence="1" key="1">
    <citation type="submission" date="2020-05" db="EMBL/GenBank/DDBJ databases">
        <authorList>
            <person name="Chiriac C."/>
            <person name="Salcher M."/>
            <person name="Ghai R."/>
            <person name="Kavagutti S V."/>
        </authorList>
    </citation>
    <scope>NUCLEOTIDE SEQUENCE</scope>
</reference>